<dbReference type="InterPro" id="IPR003673">
    <property type="entry name" value="CoA-Trfase_fam_III"/>
</dbReference>
<feature type="region of interest" description="Disordered" evidence="1">
    <location>
        <begin position="327"/>
        <end position="356"/>
    </location>
</feature>
<sequence>MPGPLEGLRIVEFAGIGPGPFCGMMLADHGAEVIRIDRASGGRGGSQPVSTKDVLARGRKSIALDLKSEQGIALARKLCGSADGLIEGFRPGVMERLGLGPDVLLADNPGLVYGRMTGWGQTGPYAAYAGHDINYIALAGALAHFGRAGAKPTPPINMVGDFGGGGMMLAFGMVSALLAVARGREGQVIDAAMTDGTAVLMAMIHGMANQGLWREEAGANLLDTGAHFYDVYETADGKFVSIGSIEPQFYAQLRARLGLAEDTEFDPQMNPAQWPVLKEKLAGIFRSRTRAEWDALLEHSDVCYAPVLTMSEAREHPHNAARETFVDVAGSPQPAPAPRYSGTATDTPSPAPMPGEDTDAILGGLGLDESEIAGLRQTGTIA</sequence>
<evidence type="ECO:0000313" key="3">
    <source>
        <dbReference type="Proteomes" id="UP000254101"/>
    </source>
</evidence>
<dbReference type="SUPFAM" id="SSF89796">
    <property type="entry name" value="CoA-transferase family III (CaiB/BaiF)"/>
    <property type="match status" value="1"/>
</dbReference>
<dbReference type="InterPro" id="IPR023606">
    <property type="entry name" value="CoA-Trfase_III_dom_1_sf"/>
</dbReference>
<dbReference type="Gene3D" id="3.30.1540.10">
    <property type="entry name" value="formyl-coa transferase, domain 3"/>
    <property type="match status" value="1"/>
</dbReference>
<protein>
    <submittedName>
        <fullName evidence="2">CoA transferase</fullName>
    </submittedName>
</protein>
<proteinExistence type="predicted"/>
<dbReference type="EMBL" id="QRBB01000001">
    <property type="protein sequence ID" value="RDS76432.1"/>
    <property type="molecule type" value="Genomic_DNA"/>
</dbReference>
<dbReference type="OrthoDB" id="5720311at2"/>
<name>A0A395LHV8_9SPHN</name>
<dbReference type="PANTHER" id="PTHR48228:SF5">
    <property type="entry name" value="ALPHA-METHYLACYL-COA RACEMASE"/>
    <property type="match status" value="1"/>
</dbReference>
<dbReference type="Gene3D" id="3.40.50.10540">
    <property type="entry name" value="Crotonobetainyl-coa:carnitine coa-transferase, domain 1"/>
    <property type="match status" value="1"/>
</dbReference>
<keyword evidence="2" id="KW-0808">Transferase</keyword>
<organism evidence="2 3">
    <name type="scientific">Alteriqipengyuania lutimaris</name>
    <dbReference type="NCBI Taxonomy" id="1538146"/>
    <lineage>
        <taxon>Bacteria</taxon>
        <taxon>Pseudomonadati</taxon>
        <taxon>Pseudomonadota</taxon>
        <taxon>Alphaproteobacteria</taxon>
        <taxon>Sphingomonadales</taxon>
        <taxon>Erythrobacteraceae</taxon>
        <taxon>Alteriqipengyuania</taxon>
    </lineage>
</organism>
<comment type="caution">
    <text evidence="2">The sequence shown here is derived from an EMBL/GenBank/DDBJ whole genome shotgun (WGS) entry which is preliminary data.</text>
</comment>
<keyword evidence="3" id="KW-1185">Reference proteome</keyword>
<gene>
    <name evidence="2" type="ORF">DL238_01615</name>
</gene>
<dbReference type="InterPro" id="IPR050509">
    <property type="entry name" value="CoA-transferase_III"/>
</dbReference>
<dbReference type="InterPro" id="IPR044855">
    <property type="entry name" value="CoA-Trfase_III_dom3_sf"/>
</dbReference>
<reference evidence="2 3" key="1">
    <citation type="submission" date="2018-07" db="EMBL/GenBank/DDBJ databases">
        <title>Erythrobacter nanhaiensis sp. nov., a novel member of the genus Erythrobacter isolated from the South China Sea.</title>
        <authorList>
            <person name="Chen X."/>
            <person name="Liu J."/>
        </authorList>
    </citation>
    <scope>NUCLEOTIDE SEQUENCE [LARGE SCALE GENOMIC DNA]</scope>
    <source>
        <strain evidence="2 3">S-5</strain>
    </source>
</reference>
<dbReference type="PANTHER" id="PTHR48228">
    <property type="entry name" value="SUCCINYL-COA--D-CITRAMALATE COA-TRANSFERASE"/>
    <property type="match status" value="1"/>
</dbReference>
<dbReference type="Proteomes" id="UP000254101">
    <property type="component" value="Unassembled WGS sequence"/>
</dbReference>
<dbReference type="GO" id="GO:0016740">
    <property type="term" value="F:transferase activity"/>
    <property type="evidence" value="ECO:0007669"/>
    <property type="project" value="UniProtKB-KW"/>
</dbReference>
<dbReference type="RefSeq" id="WP_115490663.1">
    <property type="nucleotide sequence ID" value="NZ_JACHWW010000001.1"/>
</dbReference>
<dbReference type="AlphaFoldDB" id="A0A395LHV8"/>
<evidence type="ECO:0000313" key="2">
    <source>
        <dbReference type="EMBL" id="RDS76432.1"/>
    </source>
</evidence>
<dbReference type="Pfam" id="PF02515">
    <property type="entry name" value="CoA_transf_3"/>
    <property type="match status" value="1"/>
</dbReference>
<accession>A0A395LHV8</accession>
<evidence type="ECO:0000256" key="1">
    <source>
        <dbReference type="SAM" id="MobiDB-lite"/>
    </source>
</evidence>